<organism evidence="3">
    <name type="scientific">Cyprinus carpio</name>
    <name type="common">Common carp</name>
    <dbReference type="NCBI Taxonomy" id="7962"/>
    <lineage>
        <taxon>Eukaryota</taxon>
        <taxon>Metazoa</taxon>
        <taxon>Chordata</taxon>
        <taxon>Craniata</taxon>
        <taxon>Vertebrata</taxon>
        <taxon>Euteleostomi</taxon>
        <taxon>Actinopterygii</taxon>
        <taxon>Neopterygii</taxon>
        <taxon>Teleostei</taxon>
        <taxon>Ostariophysi</taxon>
        <taxon>Cypriniformes</taxon>
        <taxon>Cyprinidae</taxon>
        <taxon>Cyprininae</taxon>
        <taxon>Cyprinus</taxon>
    </lineage>
</organism>
<evidence type="ECO:0000256" key="1">
    <source>
        <dbReference type="SAM" id="MobiDB-lite"/>
    </source>
</evidence>
<keyword evidence="2" id="KW-0472">Membrane</keyword>
<reference evidence="3" key="1">
    <citation type="submission" date="2025-08" db="UniProtKB">
        <authorList>
            <consortium name="RefSeq"/>
        </authorList>
    </citation>
    <scope>IDENTIFICATION</scope>
    <source>
        <tissue evidence="3">Muscle</tissue>
    </source>
</reference>
<accession>A0A9Q9ZFR2</accession>
<dbReference type="RefSeq" id="XP_018946900.2">
    <property type="nucleotide sequence ID" value="XM_019091355.2"/>
</dbReference>
<feature type="compositionally biased region" description="Polar residues" evidence="1">
    <location>
        <begin position="33"/>
        <end position="46"/>
    </location>
</feature>
<evidence type="ECO:0000313" key="3">
    <source>
        <dbReference type="RefSeq" id="XP_018946900.2"/>
    </source>
</evidence>
<keyword evidence="2" id="KW-1133">Transmembrane helix</keyword>
<keyword evidence="2" id="KW-0812">Transmembrane</keyword>
<sequence>MIFSVVIFILISVAASEGPITIPTTVMPAIETQQPNSSTVQSTNPRDTSESQTTTQLIIAQQTTQMDVKNNTQSTTSQSTWPKTSELTTSELKITTVNSSEMTFPAEPNSTSINTALGDREEQDLAANPGLVAVLCIFCIVVAVVVVVVIVKAFRSRRPQFERLDDVPMGKVNEEAPFARYPPK</sequence>
<proteinExistence type="predicted"/>
<evidence type="ECO:0000256" key="2">
    <source>
        <dbReference type="SAM" id="Phobius"/>
    </source>
</evidence>
<dbReference type="Proteomes" id="UP001155660">
    <property type="component" value="Chromosome A11"/>
</dbReference>
<feature type="transmembrane region" description="Helical" evidence="2">
    <location>
        <begin position="130"/>
        <end position="154"/>
    </location>
</feature>
<dbReference type="GeneID" id="109075446"/>
<dbReference type="OrthoDB" id="8961995at2759"/>
<gene>
    <name evidence="3" type="primary">LOC109075446</name>
</gene>
<dbReference type="AlphaFoldDB" id="A0A9Q9ZFR2"/>
<name>A0A9Q9ZFR2_CYPCA</name>
<protein>
    <submittedName>
        <fullName evidence="3">Mucin-2-like</fullName>
    </submittedName>
</protein>
<dbReference type="KEGG" id="ccar:109075446"/>
<feature type="region of interest" description="Disordered" evidence="1">
    <location>
        <begin position="33"/>
        <end position="52"/>
    </location>
</feature>